<reference evidence="13" key="1">
    <citation type="journal article" date="2019" name="Int. J. Syst. Evol. Microbiol.">
        <title>The Global Catalogue of Microorganisms (GCM) 10K type strain sequencing project: providing services to taxonomists for standard genome sequencing and annotation.</title>
        <authorList>
            <consortium name="The Broad Institute Genomics Platform"/>
            <consortium name="The Broad Institute Genome Sequencing Center for Infectious Disease"/>
            <person name="Wu L."/>
            <person name="Ma J."/>
        </authorList>
    </citation>
    <scope>NUCLEOTIDE SEQUENCE [LARGE SCALE GENOMIC DNA]</scope>
    <source>
        <strain evidence="13">KCTC 42143</strain>
    </source>
</reference>
<evidence type="ECO:0000256" key="7">
    <source>
        <dbReference type="ARBA" id="ARBA00022989"/>
    </source>
</evidence>
<protein>
    <submittedName>
        <fullName evidence="12">ABC transporter substrate-binding protein/permease</fullName>
    </submittedName>
</protein>
<dbReference type="SUPFAM" id="SSF53850">
    <property type="entry name" value="Periplasmic binding protein-like II"/>
    <property type="match status" value="1"/>
</dbReference>
<proteinExistence type="inferred from homology"/>
<keyword evidence="7 9" id="KW-1133">Transmembrane helix</keyword>
<dbReference type="EMBL" id="JBHUFF010000013">
    <property type="protein sequence ID" value="MFD1799319.1"/>
    <property type="molecule type" value="Genomic_DNA"/>
</dbReference>
<keyword evidence="10" id="KW-0732">Signal</keyword>
<keyword evidence="13" id="KW-1185">Reference proteome</keyword>
<evidence type="ECO:0000256" key="10">
    <source>
        <dbReference type="SAM" id="SignalP"/>
    </source>
</evidence>
<dbReference type="InterPro" id="IPR035906">
    <property type="entry name" value="MetI-like_sf"/>
</dbReference>
<evidence type="ECO:0000313" key="12">
    <source>
        <dbReference type="EMBL" id="MFD1799319.1"/>
    </source>
</evidence>
<feature type="domain" description="ABC transmembrane type-1" evidence="11">
    <location>
        <begin position="301"/>
        <end position="488"/>
    </location>
</feature>
<dbReference type="Gene3D" id="1.10.3720.10">
    <property type="entry name" value="MetI-like"/>
    <property type="match status" value="1"/>
</dbReference>
<dbReference type="NCBIfam" id="TIGR01726">
    <property type="entry name" value="HEQRo_perm_3TM"/>
    <property type="match status" value="1"/>
</dbReference>
<evidence type="ECO:0000256" key="1">
    <source>
        <dbReference type="ARBA" id="ARBA00004651"/>
    </source>
</evidence>
<dbReference type="Proteomes" id="UP001597285">
    <property type="component" value="Unassembled WGS sequence"/>
</dbReference>
<dbReference type="PANTHER" id="PTHR30614">
    <property type="entry name" value="MEMBRANE COMPONENT OF AMINO ACID ABC TRANSPORTER"/>
    <property type="match status" value="1"/>
</dbReference>
<keyword evidence="8 9" id="KW-0472">Membrane</keyword>
<dbReference type="Gene3D" id="3.40.190.10">
    <property type="entry name" value="Periplasmic binding protein-like II"/>
    <property type="match status" value="2"/>
</dbReference>
<feature type="signal peptide" evidence="10">
    <location>
        <begin position="1"/>
        <end position="29"/>
    </location>
</feature>
<dbReference type="Pfam" id="PF00528">
    <property type="entry name" value="BPD_transp_1"/>
    <property type="match status" value="1"/>
</dbReference>
<keyword evidence="6" id="KW-0029">Amino-acid transport</keyword>
<keyword evidence="4" id="KW-1003">Cell membrane</keyword>
<comment type="similarity">
    <text evidence="2">Belongs to the binding-protein-dependent transport system permease family. HisMQ subfamily.</text>
</comment>
<evidence type="ECO:0000256" key="4">
    <source>
        <dbReference type="ARBA" id="ARBA00022475"/>
    </source>
</evidence>
<keyword evidence="5 9" id="KW-0812">Transmembrane</keyword>
<name>A0ABW4NLP9_9LACT</name>
<feature type="transmembrane region" description="Helical" evidence="9">
    <location>
        <begin position="303"/>
        <end position="324"/>
    </location>
</feature>
<dbReference type="PROSITE" id="PS50928">
    <property type="entry name" value="ABC_TM1"/>
    <property type="match status" value="1"/>
</dbReference>
<keyword evidence="3 9" id="KW-0813">Transport</keyword>
<comment type="caution">
    <text evidence="12">The sequence shown here is derived from an EMBL/GenBank/DDBJ whole genome shotgun (WGS) entry which is preliminary data.</text>
</comment>
<gene>
    <name evidence="12" type="ORF">ACFSBK_05585</name>
</gene>
<dbReference type="InterPro" id="IPR010065">
    <property type="entry name" value="AA_ABC_transptr_permease_3TM"/>
</dbReference>
<dbReference type="RefSeq" id="WP_058918475.1">
    <property type="nucleotide sequence ID" value="NZ_JBHSQC010000025.1"/>
</dbReference>
<dbReference type="SUPFAM" id="SSF161098">
    <property type="entry name" value="MetI-like"/>
    <property type="match status" value="1"/>
</dbReference>
<organism evidence="12 13">
    <name type="scientific">Carnobacterium antarcticum</name>
    <dbReference type="NCBI Taxonomy" id="2126436"/>
    <lineage>
        <taxon>Bacteria</taxon>
        <taxon>Bacillati</taxon>
        <taxon>Bacillota</taxon>
        <taxon>Bacilli</taxon>
        <taxon>Lactobacillales</taxon>
        <taxon>Carnobacteriaceae</taxon>
        <taxon>Carnobacterium</taxon>
    </lineage>
</organism>
<feature type="chain" id="PRO_5045064547" evidence="10">
    <location>
        <begin position="30"/>
        <end position="498"/>
    </location>
</feature>
<evidence type="ECO:0000256" key="2">
    <source>
        <dbReference type="ARBA" id="ARBA00010072"/>
    </source>
</evidence>
<sequence>MKRKSLVTALLILFTALISFTMPSLQVAAADTSLSDVQSKGTLTIGTSADFPPYEFHATVNGKDEIVGMDISIAQKIADDLGVTLEIQDMGFDSLLPALEVNKVDMILAGMSPSEERKKSVDFSTVYYTGGQNLVVRQSDEGIYQTKDDLHGKKIGVQTGSLQETLAQKQMPDSDLLSLSKITDLILALKTNKIEAIVMEKPSATAYVSNDTGLVTFDGAFELAEGEQGTAIAFKKGTQTLLESVNDSLVEIKEGNLIEGYLKEAGEHLKDSQGGTIDSEDAEDTGSNTMINYWNYFAKGTGYTILISVSSVLFGSILGIFLSLMRMADNKVIRGLATAYVEFVRGTPMMIQVMFIYFAVGYLVNIPALASGIIAVSLNSGAYICEIIRSGLNSVSKGQAEAARSLGMSKKLSMRYIIFPQALKNIWPALGNEFITVIKESSIVSIIGVSDLIFQTKVVTSVSYRGIAPLAVTMVIYFVLTFSLTKLLNYYEGKMNHD</sequence>
<feature type="transmembrane region" description="Helical" evidence="9">
    <location>
        <begin position="467"/>
        <end position="488"/>
    </location>
</feature>
<evidence type="ECO:0000256" key="6">
    <source>
        <dbReference type="ARBA" id="ARBA00022970"/>
    </source>
</evidence>
<evidence type="ECO:0000256" key="5">
    <source>
        <dbReference type="ARBA" id="ARBA00022692"/>
    </source>
</evidence>
<evidence type="ECO:0000256" key="9">
    <source>
        <dbReference type="RuleBase" id="RU363032"/>
    </source>
</evidence>
<dbReference type="Pfam" id="PF00497">
    <property type="entry name" value="SBP_bac_3"/>
    <property type="match status" value="1"/>
</dbReference>
<dbReference type="InterPro" id="IPR043429">
    <property type="entry name" value="ArtM/GltK/GlnP/TcyL/YhdX-like"/>
</dbReference>
<evidence type="ECO:0000259" key="11">
    <source>
        <dbReference type="PROSITE" id="PS50928"/>
    </source>
</evidence>
<feature type="transmembrane region" description="Helical" evidence="9">
    <location>
        <begin position="355"/>
        <end position="376"/>
    </location>
</feature>
<dbReference type="CDD" id="cd06261">
    <property type="entry name" value="TM_PBP2"/>
    <property type="match status" value="1"/>
</dbReference>
<comment type="subcellular location">
    <subcellularLocation>
        <location evidence="1 9">Cell membrane</location>
        <topology evidence="1 9">Multi-pass membrane protein</topology>
    </subcellularLocation>
</comment>
<evidence type="ECO:0000256" key="8">
    <source>
        <dbReference type="ARBA" id="ARBA00023136"/>
    </source>
</evidence>
<dbReference type="InterPro" id="IPR000515">
    <property type="entry name" value="MetI-like"/>
</dbReference>
<dbReference type="SMART" id="SM00062">
    <property type="entry name" value="PBPb"/>
    <property type="match status" value="1"/>
</dbReference>
<accession>A0ABW4NLP9</accession>
<evidence type="ECO:0000256" key="3">
    <source>
        <dbReference type="ARBA" id="ARBA00022448"/>
    </source>
</evidence>
<dbReference type="PANTHER" id="PTHR30614:SF20">
    <property type="entry name" value="GLUTAMINE TRANSPORT SYSTEM PERMEASE PROTEIN GLNP"/>
    <property type="match status" value="1"/>
</dbReference>
<evidence type="ECO:0000313" key="13">
    <source>
        <dbReference type="Proteomes" id="UP001597285"/>
    </source>
</evidence>
<dbReference type="InterPro" id="IPR001638">
    <property type="entry name" value="Solute-binding_3/MltF_N"/>
</dbReference>